<dbReference type="AlphaFoldDB" id="K1LU40"/>
<proteinExistence type="predicted"/>
<dbReference type="STRING" id="883112.HMPREF9707_01029"/>
<dbReference type="HOGENOM" id="CLU_1003804_0_0_9"/>
<protein>
    <submittedName>
        <fullName evidence="1">Uncharacterized protein</fullName>
    </submittedName>
</protein>
<gene>
    <name evidence="1" type="ORF">HMPREF9707_01029</name>
</gene>
<organism evidence="1 2">
    <name type="scientific">Falseniella ignava CCUG 37419</name>
    <dbReference type="NCBI Taxonomy" id="883112"/>
    <lineage>
        <taxon>Bacteria</taxon>
        <taxon>Bacillati</taxon>
        <taxon>Bacillota</taxon>
        <taxon>Bacilli</taxon>
        <taxon>Lactobacillales</taxon>
        <taxon>Aerococcaceae</taxon>
        <taxon>Falseniella</taxon>
    </lineage>
</organism>
<evidence type="ECO:0000313" key="1">
    <source>
        <dbReference type="EMBL" id="EKB55642.1"/>
    </source>
</evidence>
<dbReference type="InterPro" id="IPR038071">
    <property type="entry name" value="UROD/MetE-like_sf"/>
</dbReference>
<evidence type="ECO:0000313" key="2">
    <source>
        <dbReference type="Proteomes" id="UP000005147"/>
    </source>
</evidence>
<accession>K1LU40</accession>
<comment type="caution">
    <text evidence="1">The sequence shown here is derived from an EMBL/GenBank/DDBJ whole genome shotgun (WGS) entry which is preliminary data.</text>
</comment>
<keyword evidence="2" id="KW-1185">Reference proteome</keyword>
<name>K1LU40_9LACT</name>
<dbReference type="PATRIC" id="fig|883112.3.peg.1023"/>
<dbReference type="RefSeq" id="WP_006701675.1">
    <property type="nucleotide sequence ID" value="NZ_JH932301.1"/>
</dbReference>
<reference evidence="1 2" key="1">
    <citation type="submission" date="2012-07" db="EMBL/GenBank/DDBJ databases">
        <title>The Genome Sequence of Facklamia ignava CCUG 37419.</title>
        <authorList>
            <consortium name="The Broad Institute Genome Sequencing Platform"/>
            <person name="Earl A."/>
            <person name="Ward D."/>
            <person name="Feldgarden M."/>
            <person name="Gevers D."/>
            <person name="Huys G."/>
            <person name="Walker B."/>
            <person name="Young S.K."/>
            <person name="Zeng Q."/>
            <person name="Gargeya S."/>
            <person name="Fitzgerald M."/>
            <person name="Haas B."/>
            <person name="Abouelleil A."/>
            <person name="Alvarado L."/>
            <person name="Arachchi H.M."/>
            <person name="Berlin A.M."/>
            <person name="Chapman S.B."/>
            <person name="Goldberg J."/>
            <person name="Griggs A."/>
            <person name="Gujja S."/>
            <person name="Hansen M."/>
            <person name="Howarth C."/>
            <person name="Imamovic A."/>
            <person name="Larimer J."/>
            <person name="McCowen C."/>
            <person name="Montmayeur A."/>
            <person name="Murphy C."/>
            <person name="Neiman D."/>
            <person name="Pearson M."/>
            <person name="Priest M."/>
            <person name="Roberts A."/>
            <person name="Saif S."/>
            <person name="Shea T."/>
            <person name="Sisk P."/>
            <person name="Sykes S."/>
            <person name="Wortman J."/>
            <person name="Nusbaum C."/>
            <person name="Birren B."/>
        </authorList>
    </citation>
    <scope>NUCLEOTIDE SEQUENCE [LARGE SCALE GENOMIC DNA]</scope>
    <source>
        <strain evidence="1 2">CCUG 37419</strain>
    </source>
</reference>
<dbReference type="EMBL" id="AGZE01000027">
    <property type="protein sequence ID" value="EKB55642.1"/>
    <property type="molecule type" value="Genomic_DNA"/>
</dbReference>
<sequence>MSHWKRIEQLERLHYPFDSGEGLTSNQHQWLAETHGSLEVMQTLIRLRQKATQKPYVLAPIGHLMASQALGAHVKYVATGGAYVTRWEAQADLDLTQIVPLIEWLNQLDEPVGFNDTGLWTIWESLIGLRELLTVLKRDATVPLQAFKQLYQQWTKLLQAELKLKRGMIILGDPIGIPEIIGDAFYREYVMPWQWEWLCEWLTYVRCTSGVVYVNPLMADGLIRYRKTDYRVIHHRCSNDRFTDQVLLNPMYQGAVVTRLLDGSAVELLVTEKEYCN</sequence>
<dbReference type="Gene3D" id="3.20.20.210">
    <property type="match status" value="1"/>
</dbReference>
<dbReference type="Proteomes" id="UP000005147">
    <property type="component" value="Unassembled WGS sequence"/>
</dbReference>